<evidence type="ECO:0000256" key="4">
    <source>
        <dbReference type="ARBA" id="ARBA00022679"/>
    </source>
</evidence>
<dbReference type="GO" id="GO:0005524">
    <property type="term" value="F:ATP binding"/>
    <property type="evidence" value="ECO:0007669"/>
    <property type="project" value="UniProtKB-KW"/>
</dbReference>
<dbReference type="EC" id="2.7.6.3" evidence="3"/>
<keyword evidence="8" id="KW-0289">Folate biosynthesis</keyword>
<evidence type="ECO:0000256" key="7">
    <source>
        <dbReference type="ARBA" id="ARBA00022840"/>
    </source>
</evidence>
<dbReference type="AlphaFoldDB" id="A0AAU4K7C8"/>
<proteinExistence type="predicted"/>
<dbReference type="NCBIfam" id="TIGR01498">
    <property type="entry name" value="folK"/>
    <property type="match status" value="1"/>
</dbReference>
<gene>
    <name evidence="10" type="primary">folK</name>
    <name evidence="10" type="ORF">OG579_09540</name>
</gene>
<dbReference type="PROSITE" id="PS00794">
    <property type="entry name" value="HPPK"/>
    <property type="match status" value="1"/>
</dbReference>
<dbReference type="GO" id="GO:0046656">
    <property type="term" value="P:folic acid biosynthetic process"/>
    <property type="evidence" value="ECO:0007669"/>
    <property type="project" value="UniProtKB-KW"/>
</dbReference>
<dbReference type="Pfam" id="PF01288">
    <property type="entry name" value="HPPK"/>
    <property type="match status" value="1"/>
</dbReference>
<keyword evidence="4 10" id="KW-0808">Transferase</keyword>
<dbReference type="GO" id="GO:0003848">
    <property type="term" value="F:2-amino-4-hydroxy-6-hydroxymethyldihydropteridine diphosphokinase activity"/>
    <property type="evidence" value="ECO:0007669"/>
    <property type="project" value="UniProtKB-EC"/>
</dbReference>
<sequence length="178" mass="19414">MSRAVLSIGSNMGDRLELLMSVRDDVADHLLAVSAVFSTPPWGPVPQDDFDNAVLVVDDPDRSPADWLETGFALERAAQRTRERRWGPRTLDVDVITASVDGDVVVSDDPVLTLPHPRAHLRAFVLVPWLDADPDATLWTADGVRAVTDLVAALDPADRDGVRRREVGAWSTTVRGVS</sequence>
<evidence type="ECO:0000256" key="8">
    <source>
        <dbReference type="ARBA" id="ARBA00022909"/>
    </source>
</evidence>
<name>A0AAU4K7C8_9NOCA</name>
<dbReference type="RefSeq" id="WP_328858934.1">
    <property type="nucleotide sequence ID" value="NZ_CP108021.1"/>
</dbReference>
<keyword evidence="7" id="KW-0067">ATP-binding</keyword>
<dbReference type="PANTHER" id="PTHR43071">
    <property type="entry name" value="2-AMINO-4-HYDROXY-6-HYDROXYMETHYLDIHYDROPTERIDINE PYROPHOSPHOKINASE"/>
    <property type="match status" value="1"/>
</dbReference>
<evidence type="ECO:0000256" key="3">
    <source>
        <dbReference type="ARBA" id="ARBA00013253"/>
    </source>
</evidence>
<organism evidence="10 11">
    <name type="scientific">Williamsia herbipolensis</name>
    <dbReference type="NCBI Taxonomy" id="1603258"/>
    <lineage>
        <taxon>Bacteria</taxon>
        <taxon>Bacillati</taxon>
        <taxon>Actinomycetota</taxon>
        <taxon>Actinomycetes</taxon>
        <taxon>Mycobacteriales</taxon>
        <taxon>Nocardiaceae</taxon>
        <taxon>Williamsia</taxon>
    </lineage>
</organism>
<evidence type="ECO:0000256" key="5">
    <source>
        <dbReference type="ARBA" id="ARBA00022741"/>
    </source>
</evidence>
<evidence type="ECO:0000313" key="11">
    <source>
        <dbReference type="Proteomes" id="UP001432128"/>
    </source>
</evidence>
<dbReference type="CDD" id="cd00483">
    <property type="entry name" value="HPPK"/>
    <property type="match status" value="1"/>
</dbReference>
<protein>
    <recommendedName>
        <fullName evidence="3">2-amino-4-hydroxy-6-hydroxymethyldihydropteridine diphosphokinase</fullName>
        <ecNumber evidence="3">2.7.6.3</ecNumber>
    </recommendedName>
</protein>
<evidence type="ECO:0000256" key="6">
    <source>
        <dbReference type="ARBA" id="ARBA00022777"/>
    </source>
</evidence>
<accession>A0AAU4K7C8</accession>
<keyword evidence="5" id="KW-0547">Nucleotide-binding</keyword>
<evidence type="ECO:0000313" key="10">
    <source>
        <dbReference type="EMBL" id="WUM21986.1"/>
    </source>
</evidence>
<evidence type="ECO:0000256" key="1">
    <source>
        <dbReference type="ARBA" id="ARBA00000198"/>
    </source>
</evidence>
<evidence type="ECO:0000259" key="9">
    <source>
        <dbReference type="PROSITE" id="PS00794"/>
    </source>
</evidence>
<dbReference type="InterPro" id="IPR035907">
    <property type="entry name" value="Hppk_sf"/>
</dbReference>
<dbReference type="PANTHER" id="PTHR43071:SF1">
    <property type="entry name" value="2-AMINO-4-HYDROXY-6-HYDROXYMETHYLDIHYDROPTERIDINE PYROPHOSPHOKINASE"/>
    <property type="match status" value="1"/>
</dbReference>
<dbReference type="GO" id="GO:0016301">
    <property type="term" value="F:kinase activity"/>
    <property type="evidence" value="ECO:0007669"/>
    <property type="project" value="UniProtKB-KW"/>
</dbReference>
<dbReference type="Gene3D" id="3.30.70.560">
    <property type="entry name" value="7,8-Dihydro-6-hydroxymethylpterin-pyrophosphokinase HPPK"/>
    <property type="match status" value="1"/>
</dbReference>
<comment type="catalytic activity">
    <reaction evidence="1">
        <text>6-hydroxymethyl-7,8-dihydropterin + ATP = (7,8-dihydropterin-6-yl)methyl diphosphate + AMP + H(+)</text>
        <dbReference type="Rhea" id="RHEA:11412"/>
        <dbReference type="ChEBI" id="CHEBI:15378"/>
        <dbReference type="ChEBI" id="CHEBI:30616"/>
        <dbReference type="ChEBI" id="CHEBI:44841"/>
        <dbReference type="ChEBI" id="CHEBI:72950"/>
        <dbReference type="ChEBI" id="CHEBI:456215"/>
        <dbReference type="EC" id="2.7.6.3"/>
    </reaction>
</comment>
<reference evidence="10 11" key="1">
    <citation type="submission" date="2022-10" db="EMBL/GenBank/DDBJ databases">
        <title>The complete genomes of actinobacterial strains from the NBC collection.</title>
        <authorList>
            <person name="Joergensen T.S."/>
            <person name="Alvarez Arevalo M."/>
            <person name="Sterndorff E.B."/>
            <person name="Faurdal D."/>
            <person name="Vuksanovic O."/>
            <person name="Mourched A.-S."/>
            <person name="Charusanti P."/>
            <person name="Shaw S."/>
            <person name="Blin K."/>
            <person name="Weber T."/>
        </authorList>
    </citation>
    <scope>NUCLEOTIDE SEQUENCE [LARGE SCALE GENOMIC DNA]</scope>
    <source>
        <strain evidence="10 11">NBC_00319</strain>
    </source>
</reference>
<dbReference type="KEGG" id="whr:OG579_09540"/>
<keyword evidence="6" id="KW-0418">Kinase</keyword>
<dbReference type="Proteomes" id="UP001432128">
    <property type="component" value="Chromosome"/>
</dbReference>
<dbReference type="SUPFAM" id="SSF55083">
    <property type="entry name" value="6-hydroxymethyl-7,8-dihydropterin pyrophosphokinase, HPPK"/>
    <property type="match status" value="1"/>
</dbReference>
<evidence type="ECO:0000256" key="2">
    <source>
        <dbReference type="ARBA" id="ARBA00005051"/>
    </source>
</evidence>
<comment type="pathway">
    <text evidence="2">Cofactor biosynthesis; tetrahydrofolate biosynthesis; 2-amino-4-hydroxy-6-hydroxymethyl-7,8-dihydropteridine diphosphate from 7,8-dihydroneopterin triphosphate: step 4/4.</text>
</comment>
<feature type="domain" description="7,8-dihydro-6-hydroxymethylpterin-pyrophosphokinase" evidence="9">
    <location>
        <begin position="85"/>
        <end position="96"/>
    </location>
</feature>
<dbReference type="EMBL" id="CP108021">
    <property type="protein sequence ID" value="WUM21986.1"/>
    <property type="molecule type" value="Genomic_DNA"/>
</dbReference>
<keyword evidence="11" id="KW-1185">Reference proteome</keyword>
<dbReference type="InterPro" id="IPR000550">
    <property type="entry name" value="Hppk"/>
</dbReference>